<keyword evidence="2" id="KW-0418">Kinase</keyword>
<dbReference type="EMBL" id="BAABLX010000079">
    <property type="protein sequence ID" value="GAA4960809.1"/>
    <property type="molecule type" value="Genomic_DNA"/>
</dbReference>
<keyword evidence="2" id="KW-0808">Transferase</keyword>
<dbReference type="GO" id="GO:0016301">
    <property type="term" value="F:kinase activity"/>
    <property type="evidence" value="ECO:0007669"/>
    <property type="project" value="UniProtKB-KW"/>
</dbReference>
<dbReference type="AlphaFoldDB" id="A0AAV3UAA4"/>
<gene>
    <name evidence="2" type="ORF">GCM10025791_47810</name>
</gene>
<dbReference type="PANTHER" id="PTHR10285">
    <property type="entry name" value="URIDINE KINASE"/>
    <property type="match status" value="1"/>
</dbReference>
<evidence type="ECO:0000313" key="3">
    <source>
        <dbReference type="Proteomes" id="UP001409585"/>
    </source>
</evidence>
<name>A0AAV3UAA4_9ALTE</name>
<sequence length="308" mass="35237">MVLQTVSYNELDNVLTDFLIQQKLPETYRAIAERWFIPVLAKLAQRHDTQAGPLIIGINGCQGSGKSTLAALAVAYFQATHHKSAIAISIDDFYLTVVERKKLAENTHSLLRTRGVPGTHDMALANDVLDALIAGDKPVKIPRFDKSIDDRAPESQWDVITPPVDIIIIEGWCMGAQPQEEDDLFVPVNDLEEFEDRTGQWRKFVNHKLSHEYAEFFARFNHWIMLKAPSFDCVYRWRLEQEEKLLASLKPHQRGRAGDQIMSPQQIRRFIQYYQRVTDHTLNTLPARAQVVFEMDAQRAIVALQNSL</sequence>
<protein>
    <submittedName>
        <fullName evidence="2">Kinase</fullName>
    </submittedName>
</protein>
<dbReference type="Gene3D" id="3.40.50.300">
    <property type="entry name" value="P-loop containing nucleotide triphosphate hydrolases"/>
    <property type="match status" value="1"/>
</dbReference>
<dbReference type="SUPFAM" id="SSF52540">
    <property type="entry name" value="P-loop containing nucleoside triphosphate hydrolases"/>
    <property type="match status" value="1"/>
</dbReference>
<reference evidence="3" key="1">
    <citation type="journal article" date="2019" name="Int. J. Syst. Evol. Microbiol.">
        <title>The Global Catalogue of Microorganisms (GCM) 10K type strain sequencing project: providing services to taxonomists for standard genome sequencing and annotation.</title>
        <authorList>
            <consortium name="The Broad Institute Genomics Platform"/>
            <consortium name="The Broad Institute Genome Sequencing Center for Infectious Disease"/>
            <person name="Wu L."/>
            <person name="Ma J."/>
        </authorList>
    </citation>
    <scope>NUCLEOTIDE SEQUENCE [LARGE SCALE GENOMIC DNA]</scope>
    <source>
        <strain evidence="3">JCM 19134</strain>
    </source>
</reference>
<accession>A0AAV3UAA4</accession>
<dbReference type="InterPro" id="IPR006083">
    <property type="entry name" value="PRK/URK"/>
</dbReference>
<dbReference type="GO" id="GO:0005524">
    <property type="term" value="F:ATP binding"/>
    <property type="evidence" value="ECO:0007669"/>
    <property type="project" value="InterPro"/>
</dbReference>
<evidence type="ECO:0000259" key="1">
    <source>
        <dbReference type="Pfam" id="PF00485"/>
    </source>
</evidence>
<keyword evidence="3" id="KW-1185">Reference proteome</keyword>
<evidence type="ECO:0000313" key="2">
    <source>
        <dbReference type="EMBL" id="GAA4960809.1"/>
    </source>
</evidence>
<comment type="caution">
    <text evidence="2">The sequence shown here is derived from an EMBL/GenBank/DDBJ whole genome shotgun (WGS) entry which is preliminary data.</text>
</comment>
<dbReference type="InterPro" id="IPR027417">
    <property type="entry name" value="P-loop_NTPase"/>
</dbReference>
<dbReference type="Proteomes" id="UP001409585">
    <property type="component" value="Unassembled WGS sequence"/>
</dbReference>
<proteinExistence type="predicted"/>
<dbReference type="Pfam" id="PF00485">
    <property type="entry name" value="PRK"/>
    <property type="match status" value="1"/>
</dbReference>
<dbReference type="RefSeq" id="WP_345427925.1">
    <property type="nucleotide sequence ID" value="NZ_AP031496.1"/>
</dbReference>
<organism evidence="2 3">
    <name type="scientific">Halioxenophilus aromaticivorans</name>
    <dbReference type="NCBI Taxonomy" id="1306992"/>
    <lineage>
        <taxon>Bacteria</taxon>
        <taxon>Pseudomonadati</taxon>
        <taxon>Pseudomonadota</taxon>
        <taxon>Gammaproteobacteria</taxon>
        <taxon>Alteromonadales</taxon>
        <taxon>Alteromonadaceae</taxon>
        <taxon>Halioxenophilus</taxon>
    </lineage>
</organism>
<feature type="domain" description="Phosphoribulokinase/uridine kinase" evidence="1">
    <location>
        <begin position="55"/>
        <end position="171"/>
    </location>
</feature>